<dbReference type="RefSeq" id="WP_209737192.1">
    <property type="nucleotide sequence ID" value="NZ_CP072611.1"/>
</dbReference>
<organism evidence="1 2">
    <name type="scientific">Aureimonas populi</name>
    <dbReference type="NCBI Taxonomy" id="1701758"/>
    <lineage>
        <taxon>Bacteria</taxon>
        <taxon>Pseudomonadati</taxon>
        <taxon>Pseudomonadota</taxon>
        <taxon>Alphaproteobacteria</taxon>
        <taxon>Hyphomicrobiales</taxon>
        <taxon>Aurantimonadaceae</taxon>
        <taxon>Aureimonas</taxon>
    </lineage>
</organism>
<keyword evidence="2" id="KW-1185">Reference proteome</keyword>
<dbReference type="Proteomes" id="UP001597371">
    <property type="component" value="Unassembled WGS sequence"/>
</dbReference>
<sequence length="289" mass="31085">MDVRPYPDNLQDIEDLARRASLAPALWSGVIEAIARHFPGSRCELTSEPSEMTERNGFGRLHLTRRGMRPFGLREGLSADGSMAGMEPGKVVLAHRPGAQAMPTGVRLVLHRGAGRLWSIVVRPPAGARGSLPSIAGMLTRLGPVLAGAFRTRHHIGTGAVPAREDIDIAWDALRHGTALLSRERRILAANVAAEDVLSSRAVFMPVGHHGRFRLRSASADDAFEKAMGRLLFGRGCRATVSCVDPARGEGVVINLATPGSCFVTRTEGAPAQPEHLVVILMPRPRFIA</sequence>
<gene>
    <name evidence="1" type="ORF">ACFSKQ_14800</name>
</gene>
<proteinExistence type="predicted"/>
<accession>A0ABW5CPH0</accession>
<evidence type="ECO:0000313" key="1">
    <source>
        <dbReference type="EMBL" id="MFD2238721.1"/>
    </source>
</evidence>
<reference evidence="2" key="1">
    <citation type="journal article" date="2019" name="Int. J. Syst. Evol. Microbiol.">
        <title>The Global Catalogue of Microorganisms (GCM) 10K type strain sequencing project: providing services to taxonomists for standard genome sequencing and annotation.</title>
        <authorList>
            <consortium name="The Broad Institute Genomics Platform"/>
            <consortium name="The Broad Institute Genome Sequencing Center for Infectious Disease"/>
            <person name="Wu L."/>
            <person name="Ma J."/>
        </authorList>
    </citation>
    <scope>NUCLEOTIDE SEQUENCE [LARGE SCALE GENOMIC DNA]</scope>
    <source>
        <strain evidence="2">ZS-35-S2</strain>
    </source>
</reference>
<dbReference type="EMBL" id="JBHUIJ010000022">
    <property type="protein sequence ID" value="MFD2238721.1"/>
    <property type="molecule type" value="Genomic_DNA"/>
</dbReference>
<evidence type="ECO:0000313" key="2">
    <source>
        <dbReference type="Proteomes" id="UP001597371"/>
    </source>
</evidence>
<name>A0ABW5CPH0_9HYPH</name>
<comment type="caution">
    <text evidence="1">The sequence shown here is derived from an EMBL/GenBank/DDBJ whole genome shotgun (WGS) entry which is preliminary data.</text>
</comment>
<protein>
    <submittedName>
        <fullName evidence="1">Uncharacterized protein</fullName>
    </submittedName>
</protein>